<dbReference type="STRING" id="1357400.HMPREF2086_01296"/>
<dbReference type="Proteomes" id="UP000018731">
    <property type="component" value="Unassembled WGS sequence"/>
</dbReference>
<gene>
    <name evidence="1" type="ORF">HMPREF2086_01296</name>
</gene>
<evidence type="ECO:0000313" key="2">
    <source>
        <dbReference type="Proteomes" id="UP000018731"/>
    </source>
</evidence>
<keyword evidence="2" id="KW-1185">Reference proteome</keyword>
<comment type="caution">
    <text evidence="1">The sequence shown here is derived from an EMBL/GenBank/DDBJ whole genome shotgun (WGS) entry which is preliminary data.</text>
</comment>
<evidence type="ECO:0000313" key="1">
    <source>
        <dbReference type="EMBL" id="ETD23491.1"/>
    </source>
</evidence>
<sequence length="30" mass="3332">MSALFVGFSVGYIVVRILVKKTNVFCNARV</sequence>
<dbReference type="EMBL" id="AZJI01000005">
    <property type="protein sequence ID" value="ETD23491.1"/>
    <property type="molecule type" value="Genomic_DNA"/>
</dbReference>
<dbReference type="HOGENOM" id="CLU_3403922_0_0_7"/>
<protein>
    <submittedName>
        <fullName evidence="1">Uncharacterized protein</fullName>
    </submittedName>
</protein>
<accession>V8C9U9</accession>
<dbReference type="AlphaFoldDB" id="V8C9U9"/>
<proteinExistence type="predicted"/>
<name>V8C9U9_9HELI</name>
<reference evidence="1 2" key="1">
    <citation type="journal article" date="2014" name="Genome Announc.">
        <title>Draft genome sequences of six enterohepatic helicobacter species isolated from humans and one from rhesus macaques.</title>
        <authorList>
            <person name="Shen Z."/>
            <person name="Sheh A."/>
            <person name="Young S.K."/>
            <person name="Abouelliel A."/>
            <person name="Ward D.V."/>
            <person name="Earl A.M."/>
            <person name="Fox J.G."/>
        </authorList>
    </citation>
    <scope>NUCLEOTIDE SEQUENCE [LARGE SCALE GENOMIC DNA]</scope>
    <source>
        <strain evidence="1 2">MIT 99-5501</strain>
    </source>
</reference>
<organism evidence="1 2">
    <name type="scientific">Helicobacter macacae MIT 99-5501</name>
    <dbReference type="NCBI Taxonomy" id="1357400"/>
    <lineage>
        <taxon>Bacteria</taxon>
        <taxon>Pseudomonadati</taxon>
        <taxon>Campylobacterota</taxon>
        <taxon>Epsilonproteobacteria</taxon>
        <taxon>Campylobacterales</taxon>
        <taxon>Helicobacteraceae</taxon>
        <taxon>Helicobacter</taxon>
    </lineage>
</organism>